<keyword evidence="2" id="KW-0223">Dioxygenase</keyword>
<feature type="domain" description="Fe2OG dioxygenase" evidence="4">
    <location>
        <begin position="174"/>
        <end position="278"/>
    </location>
</feature>
<organism evidence="5 6">
    <name type="scientific">Claviceps arundinis</name>
    <dbReference type="NCBI Taxonomy" id="1623583"/>
    <lineage>
        <taxon>Eukaryota</taxon>
        <taxon>Fungi</taxon>
        <taxon>Dikarya</taxon>
        <taxon>Ascomycota</taxon>
        <taxon>Pezizomycotina</taxon>
        <taxon>Sordariomycetes</taxon>
        <taxon>Hypocreomycetidae</taxon>
        <taxon>Hypocreales</taxon>
        <taxon>Clavicipitaceae</taxon>
        <taxon>Claviceps</taxon>
    </lineage>
</organism>
<evidence type="ECO:0000256" key="3">
    <source>
        <dbReference type="RuleBase" id="RU003682"/>
    </source>
</evidence>
<proteinExistence type="inferred from homology"/>
<reference evidence="5" key="1">
    <citation type="journal article" date="2020" name="bioRxiv">
        <title>Whole genome comparisons of ergot fungi reveals the divergence and evolution of species within the genus Claviceps are the result of varying mechanisms driving genome evolution and host range expansion.</title>
        <authorList>
            <person name="Wyka S.A."/>
            <person name="Mondo S.J."/>
            <person name="Liu M."/>
            <person name="Dettman J."/>
            <person name="Nalam V."/>
            <person name="Broders K.D."/>
        </authorList>
    </citation>
    <scope>NUCLEOTIDE SEQUENCE</scope>
    <source>
        <strain evidence="5">CCC 1102</strain>
    </source>
</reference>
<dbReference type="PROSITE" id="PS51471">
    <property type="entry name" value="FE2OG_OXY"/>
    <property type="match status" value="1"/>
</dbReference>
<dbReference type="InterPro" id="IPR027443">
    <property type="entry name" value="IPNS-like_sf"/>
</dbReference>
<evidence type="ECO:0000313" key="5">
    <source>
        <dbReference type="EMBL" id="KAG5963899.1"/>
    </source>
</evidence>
<dbReference type="GO" id="GO:0046872">
    <property type="term" value="F:metal ion binding"/>
    <property type="evidence" value="ECO:0007669"/>
    <property type="project" value="UniProtKB-KW"/>
</dbReference>
<dbReference type="InterPro" id="IPR050231">
    <property type="entry name" value="Iron_ascorbate_oxido_reductase"/>
</dbReference>
<dbReference type="InterPro" id="IPR026992">
    <property type="entry name" value="DIOX_N"/>
</dbReference>
<keyword evidence="3" id="KW-0479">Metal-binding</keyword>
<evidence type="ECO:0000313" key="6">
    <source>
        <dbReference type="Proteomes" id="UP000784919"/>
    </source>
</evidence>
<evidence type="ECO:0000259" key="4">
    <source>
        <dbReference type="PROSITE" id="PS51471"/>
    </source>
</evidence>
<protein>
    <recommendedName>
        <fullName evidence="4">Fe2OG dioxygenase domain-containing protein</fullName>
    </recommendedName>
</protein>
<keyword evidence="3" id="KW-0408">Iron</keyword>
<comment type="caution">
    <text evidence="5">The sequence shown here is derived from an EMBL/GenBank/DDBJ whole genome shotgun (WGS) entry which is preliminary data.</text>
</comment>
<dbReference type="InterPro" id="IPR005123">
    <property type="entry name" value="Oxoglu/Fe-dep_dioxygenase_dom"/>
</dbReference>
<accession>A0A9P7MR79</accession>
<sequence>MDSPKAPQQAELQSILLADLLAGDPDAAEALVEACKVHGFFYLDFRDTSTFDILELVEDITTIGKETFSLSLKEKEEYSTEKDLPSRLLGYKRAGCSVGPFSGRRDGYESFSIHNNGIFGDESMIVPRVIQDNLSIFKDFLIQVHSYTDRILAILSHALQLPYDLRECHRKDKRSAANLSLLQYLPWGSSDDQIGNMAHTDMGTLTVVFSRSEGLQAMLPGHDDWSYISPRPGHAVVNVGDSLRFLSKGKLTSSLHRVVPPPDSDGQDKFSVIYFLRPELDTKLTTDDGTEIDSVEWHNKKYALFREDSLDAKKHGAILTGRREYLGSTAD</sequence>
<dbReference type="GO" id="GO:0051213">
    <property type="term" value="F:dioxygenase activity"/>
    <property type="evidence" value="ECO:0007669"/>
    <property type="project" value="UniProtKB-KW"/>
</dbReference>
<dbReference type="Proteomes" id="UP000784919">
    <property type="component" value="Unassembled WGS sequence"/>
</dbReference>
<dbReference type="AlphaFoldDB" id="A0A9P7MR79"/>
<evidence type="ECO:0000256" key="1">
    <source>
        <dbReference type="ARBA" id="ARBA00008056"/>
    </source>
</evidence>
<gene>
    <name evidence="5" type="ORF">E4U56_002543</name>
</gene>
<dbReference type="EMBL" id="SRPS01000184">
    <property type="protein sequence ID" value="KAG5963899.1"/>
    <property type="molecule type" value="Genomic_DNA"/>
</dbReference>
<dbReference type="Pfam" id="PF14226">
    <property type="entry name" value="DIOX_N"/>
    <property type="match status" value="1"/>
</dbReference>
<dbReference type="InterPro" id="IPR044861">
    <property type="entry name" value="IPNS-like_FE2OG_OXY"/>
</dbReference>
<comment type="similarity">
    <text evidence="1 3">Belongs to the iron/ascorbate-dependent oxidoreductase family.</text>
</comment>
<dbReference type="PANTHER" id="PTHR47990">
    <property type="entry name" value="2-OXOGLUTARATE (2OG) AND FE(II)-DEPENDENT OXYGENASE SUPERFAMILY PROTEIN-RELATED"/>
    <property type="match status" value="1"/>
</dbReference>
<name>A0A9P7MR79_9HYPO</name>
<dbReference type="GO" id="GO:0044283">
    <property type="term" value="P:small molecule biosynthetic process"/>
    <property type="evidence" value="ECO:0007669"/>
    <property type="project" value="UniProtKB-ARBA"/>
</dbReference>
<evidence type="ECO:0000256" key="2">
    <source>
        <dbReference type="ARBA" id="ARBA00022964"/>
    </source>
</evidence>
<dbReference type="Gene3D" id="2.60.120.330">
    <property type="entry name" value="B-lactam Antibiotic, Isopenicillin N Synthase, Chain"/>
    <property type="match status" value="1"/>
</dbReference>
<dbReference type="OrthoDB" id="288590at2759"/>
<dbReference type="SUPFAM" id="SSF51197">
    <property type="entry name" value="Clavaminate synthase-like"/>
    <property type="match status" value="1"/>
</dbReference>
<dbReference type="Pfam" id="PF03171">
    <property type="entry name" value="2OG-FeII_Oxy"/>
    <property type="match status" value="1"/>
</dbReference>
<keyword evidence="3" id="KW-0560">Oxidoreductase</keyword>